<dbReference type="OrthoDB" id="6269545at2759"/>
<feature type="domain" description="Fas-binding factor 1 C-terminal" evidence="4">
    <location>
        <begin position="136"/>
        <end position="322"/>
    </location>
</feature>
<dbReference type="Pfam" id="PF21007">
    <property type="entry name" value="FBF1"/>
    <property type="match status" value="1"/>
</dbReference>
<gene>
    <name evidence="5" type="ORF">FBUS_08331</name>
</gene>
<evidence type="ECO:0000313" key="5">
    <source>
        <dbReference type="EMBL" id="KAA0188370.1"/>
    </source>
</evidence>
<feature type="coiled-coil region" evidence="1">
    <location>
        <begin position="184"/>
        <end position="218"/>
    </location>
</feature>
<feature type="compositionally biased region" description="Basic and acidic residues" evidence="2">
    <location>
        <begin position="8"/>
        <end position="21"/>
    </location>
</feature>
<keyword evidence="1" id="KW-0175">Coiled coil</keyword>
<dbReference type="AlphaFoldDB" id="A0A8E0RUJ9"/>
<dbReference type="GO" id="GO:0060271">
    <property type="term" value="P:cilium assembly"/>
    <property type="evidence" value="ECO:0007669"/>
    <property type="project" value="InterPro"/>
</dbReference>
<name>A0A8E0RUJ9_9TREM</name>
<evidence type="ECO:0000256" key="2">
    <source>
        <dbReference type="SAM" id="MobiDB-lite"/>
    </source>
</evidence>
<feature type="region of interest" description="Disordered" evidence="2">
    <location>
        <begin position="1"/>
        <end position="49"/>
    </location>
</feature>
<evidence type="ECO:0000256" key="1">
    <source>
        <dbReference type="SAM" id="Coils"/>
    </source>
</evidence>
<keyword evidence="3" id="KW-0812">Transmembrane</keyword>
<dbReference type="GO" id="GO:0097539">
    <property type="term" value="C:ciliary transition fiber"/>
    <property type="evidence" value="ECO:0007669"/>
    <property type="project" value="InterPro"/>
</dbReference>
<evidence type="ECO:0000313" key="6">
    <source>
        <dbReference type="Proteomes" id="UP000728185"/>
    </source>
</evidence>
<evidence type="ECO:0000256" key="3">
    <source>
        <dbReference type="SAM" id="Phobius"/>
    </source>
</evidence>
<dbReference type="EMBL" id="LUCM01008453">
    <property type="protein sequence ID" value="KAA0188370.1"/>
    <property type="molecule type" value="Genomic_DNA"/>
</dbReference>
<dbReference type="GO" id="GO:0036064">
    <property type="term" value="C:ciliary basal body"/>
    <property type="evidence" value="ECO:0007669"/>
    <property type="project" value="TreeGrafter"/>
</dbReference>
<dbReference type="PANTHER" id="PTHR33689:SF1">
    <property type="entry name" value="FAS-BINDING FACTOR 1"/>
    <property type="match status" value="1"/>
</dbReference>
<keyword evidence="3" id="KW-1133">Transmembrane helix</keyword>
<proteinExistence type="predicted"/>
<comment type="caution">
    <text evidence="5">The sequence shown here is derived from an EMBL/GenBank/DDBJ whole genome shotgun (WGS) entry which is preliminary data.</text>
</comment>
<dbReference type="Proteomes" id="UP000728185">
    <property type="component" value="Unassembled WGS sequence"/>
</dbReference>
<dbReference type="GO" id="GO:0090162">
    <property type="term" value="P:establishment of epithelial cell polarity"/>
    <property type="evidence" value="ECO:0007669"/>
    <property type="project" value="InterPro"/>
</dbReference>
<keyword evidence="3" id="KW-0472">Membrane</keyword>
<dbReference type="GO" id="GO:0005814">
    <property type="term" value="C:centriole"/>
    <property type="evidence" value="ECO:0007669"/>
    <property type="project" value="TreeGrafter"/>
</dbReference>
<feature type="coiled-coil region" evidence="1">
    <location>
        <begin position="126"/>
        <end position="156"/>
    </location>
</feature>
<organism evidence="5 6">
    <name type="scientific">Fasciolopsis buskii</name>
    <dbReference type="NCBI Taxonomy" id="27845"/>
    <lineage>
        <taxon>Eukaryota</taxon>
        <taxon>Metazoa</taxon>
        <taxon>Spiralia</taxon>
        <taxon>Lophotrochozoa</taxon>
        <taxon>Platyhelminthes</taxon>
        <taxon>Trematoda</taxon>
        <taxon>Digenea</taxon>
        <taxon>Plagiorchiida</taxon>
        <taxon>Echinostomata</taxon>
        <taxon>Echinostomatoidea</taxon>
        <taxon>Fasciolidae</taxon>
        <taxon>Fasciolopsis</taxon>
    </lineage>
</organism>
<keyword evidence="6" id="KW-1185">Reference proteome</keyword>
<evidence type="ECO:0000259" key="4">
    <source>
        <dbReference type="Pfam" id="PF21007"/>
    </source>
</evidence>
<dbReference type="InterPro" id="IPR033561">
    <property type="entry name" value="FBF1"/>
</dbReference>
<dbReference type="PANTHER" id="PTHR33689">
    <property type="entry name" value="FAS-BINDING FACTOR 1"/>
    <property type="match status" value="1"/>
</dbReference>
<sequence>MGSMLLEPKSDSRALAADRSKPPINPFSRTRPHTAPGSFDAAKSPLENQLLDNVSPERTNQTDEMDEFAKMFQSTSRARMRRPSSLDSIGRLGDSMGLTVKQWKDGRNSESEKKFQSQENISNFMNADLEAMAKRLELEKANLESLLELIKKQHQEEISIMEQAAKSKLELIEEGAKRRELRLKAELEYLDEQRQERLAQLERQKDQLAAEFTAKLSEVKSHGDQEVTRLKALHEDELNRLKVSQELTVEQVRQACEQEMRIRGELQPNTEQLKRLLETLNNAVQELSRVEQERSREYATRNEQLIRREDALRVAEEKFSLRVSHATDALSGGLTCCPRNFTSRLSNTQKAVFVCVCVCVCVKISWALLRVGSRWDLRIQKRRQ</sequence>
<dbReference type="InterPro" id="IPR049390">
    <property type="entry name" value="FBF1_C"/>
</dbReference>
<protein>
    <submittedName>
        <fullName evidence="5">Putative spindle assembly checkpoint component MAD1 (Mitotic arrest deficient protein 1)</fullName>
    </submittedName>
</protein>
<feature type="transmembrane region" description="Helical" evidence="3">
    <location>
        <begin position="351"/>
        <end position="372"/>
    </location>
</feature>
<reference evidence="5" key="1">
    <citation type="submission" date="2019-05" db="EMBL/GenBank/DDBJ databases">
        <title>Annotation for the trematode Fasciolopsis buski.</title>
        <authorList>
            <person name="Choi Y.-J."/>
        </authorList>
    </citation>
    <scope>NUCLEOTIDE SEQUENCE</scope>
    <source>
        <strain evidence="5">HT</strain>
        <tissue evidence="5">Whole worm</tissue>
    </source>
</reference>
<accession>A0A8E0RUJ9</accession>